<evidence type="ECO:0000313" key="3">
    <source>
        <dbReference type="EMBL" id="CCX07023.1"/>
    </source>
</evidence>
<gene>
    <name evidence="3" type="ORF">PCON_06610</name>
</gene>
<keyword evidence="4" id="KW-1185">Reference proteome</keyword>
<sequence length="138" mass="14710">MITLLNFTAHFHLLATLLALASFATQTAALPKSGRGGGDGSAGSGGGDSGIPSDNLTDGQIAGIVIGCVSALVLLWLGIAAWKSAKRKKTIEYERARIAEEGDSVPYAIIVQKQDAAVEAMKKKKKSRGHWLNNWEWF</sequence>
<keyword evidence="2" id="KW-0732">Signal</keyword>
<protein>
    <submittedName>
        <fullName evidence="3">Uncharacterized protein</fullName>
    </submittedName>
</protein>
<dbReference type="OrthoDB" id="10441617at2759"/>
<feature type="signal peptide" evidence="2">
    <location>
        <begin position="1"/>
        <end position="29"/>
    </location>
</feature>
<keyword evidence="1" id="KW-1133">Transmembrane helix</keyword>
<feature type="chain" id="PRO_5004651016" evidence="2">
    <location>
        <begin position="30"/>
        <end position="138"/>
    </location>
</feature>
<dbReference type="EMBL" id="HF935331">
    <property type="protein sequence ID" value="CCX07023.1"/>
    <property type="molecule type" value="Genomic_DNA"/>
</dbReference>
<dbReference type="AlphaFoldDB" id="U4L3Y9"/>
<feature type="transmembrane region" description="Helical" evidence="1">
    <location>
        <begin position="61"/>
        <end position="82"/>
    </location>
</feature>
<organism evidence="3 4">
    <name type="scientific">Pyronema omphalodes (strain CBS 100304)</name>
    <name type="common">Pyronema confluens</name>
    <dbReference type="NCBI Taxonomy" id="1076935"/>
    <lineage>
        <taxon>Eukaryota</taxon>
        <taxon>Fungi</taxon>
        <taxon>Dikarya</taxon>
        <taxon>Ascomycota</taxon>
        <taxon>Pezizomycotina</taxon>
        <taxon>Pezizomycetes</taxon>
        <taxon>Pezizales</taxon>
        <taxon>Pyronemataceae</taxon>
        <taxon>Pyronema</taxon>
    </lineage>
</organism>
<name>U4L3Y9_PYROM</name>
<evidence type="ECO:0000313" key="4">
    <source>
        <dbReference type="Proteomes" id="UP000018144"/>
    </source>
</evidence>
<evidence type="ECO:0000256" key="2">
    <source>
        <dbReference type="SAM" id="SignalP"/>
    </source>
</evidence>
<dbReference type="Proteomes" id="UP000018144">
    <property type="component" value="Unassembled WGS sequence"/>
</dbReference>
<accession>U4L3Y9</accession>
<evidence type="ECO:0000256" key="1">
    <source>
        <dbReference type="SAM" id="Phobius"/>
    </source>
</evidence>
<keyword evidence="1" id="KW-0812">Transmembrane</keyword>
<reference evidence="3 4" key="1">
    <citation type="journal article" date="2013" name="PLoS Genet.">
        <title>The genome and development-dependent transcriptomes of Pyronema confluens: a window into fungal evolution.</title>
        <authorList>
            <person name="Traeger S."/>
            <person name="Altegoer F."/>
            <person name="Freitag M."/>
            <person name="Gabaldon T."/>
            <person name="Kempken F."/>
            <person name="Kumar A."/>
            <person name="Marcet-Houben M."/>
            <person name="Poggeler S."/>
            <person name="Stajich J.E."/>
            <person name="Nowrousian M."/>
        </authorList>
    </citation>
    <scope>NUCLEOTIDE SEQUENCE [LARGE SCALE GENOMIC DNA]</scope>
    <source>
        <strain evidence="4">CBS 100304</strain>
        <tissue evidence="3">Vegetative mycelium</tissue>
    </source>
</reference>
<keyword evidence="1" id="KW-0472">Membrane</keyword>
<proteinExistence type="predicted"/>